<dbReference type="RefSeq" id="WP_329776404.1">
    <property type="nucleotide sequence ID" value="NZ_JAYDYW010000013.1"/>
</dbReference>
<comment type="caution">
    <text evidence="2">The sequence shown here is derived from an EMBL/GenBank/DDBJ whole genome shotgun (WGS) entry which is preliminary data.</text>
</comment>
<dbReference type="InterPro" id="IPR047777">
    <property type="entry name" value="LapA-like_RM"/>
</dbReference>
<keyword evidence="3" id="KW-1185">Reference proteome</keyword>
<accession>A0ABU7G8M5</accession>
<protein>
    <submittedName>
        <fullName evidence="2">Retention module-containing protein</fullName>
    </submittedName>
</protein>
<feature type="compositionally biased region" description="Pro residues" evidence="1">
    <location>
        <begin position="176"/>
        <end position="185"/>
    </location>
</feature>
<gene>
    <name evidence="2" type="ORF">SNR37_000875</name>
</gene>
<dbReference type="Proteomes" id="UP001310248">
    <property type="component" value="Unassembled WGS sequence"/>
</dbReference>
<evidence type="ECO:0000313" key="3">
    <source>
        <dbReference type="Proteomes" id="UP001310248"/>
    </source>
</evidence>
<evidence type="ECO:0000313" key="2">
    <source>
        <dbReference type="EMBL" id="MEE1675549.1"/>
    </source>
</evidence>
<feature type="non-terminal residue" evidence="2">
    <location>
        <position position="564"/>
    </location>
</feature>
<evidence type="ECO:0000256" key="1">
    <source>
        <dbReference type="SAM" id="MobiDB-lite"/>
    </source>
</evidence>
<feature type="region of interest" description="Disordered" evidence="1">
    <location>
        <begin position="154"/>
        <end position="188"/>
    </location>
</feature>
<dbReference type="EMBL" id="JAYDYW010000013">
    <property type="protein sequence ID" value="MEE1675549.1"/>
    <property type="molecule type" value="Genomic_DNA"/>
</dbReference>
<name>A0ABU7G8M5_9ALTE</name>
<proteinExistence type="predicted"/>
<organism evidence="2 3">
    <name type="scientific">Agarivorans aestuarii</name>
    <dbReference type="NCBI Taxonomy" id="1563703"/>
    <lineage>
        <taxon>Bacteria</taxon>
        <taxon>Pseudomonadati</taxon>
        <taxon>Pseudomonadota</taxon>
        <taxon>Gammaproteobacteria</taxon>
        <taxon>Alteromonadales</taxon>
        <taxon>Alteromonadaceae</taxon>
        <taxon>Agarivorans</taxon>
    </lineage>
</organism>
<reference evidence="3" key="1">
    <citation type="submission" date="2023-07" db="EMBL/GenBank/DDBJ databases">
        <title>Draft genome sequence of Agarivorans aestuarii strain ZMCS4, a CAZymes producing bacteria isolated from the marine brown algae Clodostephus spongiosus.</title>
        <authorList>
            <person name="Lorente B."/>
            <person name="Cabral C."/>
            <person name="Frias J."/>
            <person name="Faria J."/>
            <person name="Toubarro D."/>
        </authorList>
    </citation>
    <scope>NUCLEOTIDE SEQUENCE [LARGE SCALE GENOMIC DNA]</scope>
    <source>
        <strain evidence="3">ZMCS4</strain>
    </source>
</reference>
<sequence length="564" mass="57598">MEQSIATSSATIVSIQGQAFAVDAQGSIRPLQPGDSVAPGELIITSQGAQLGFHYGDDQYVLGDNSATKLPEFEPSQAPSQLNAANDLDVEALQQAILEGADPTELFEATAAGGTPAGGGSSAGNGGFVTIDRIGGETIAQAGFDTAAPTLSSELVDTDSDGDEPLSVVSSNSPDQPTPPVPSPDQAPSISLSVQAISEGAVDTDTVVATFSSSDPDGDLITHSLVNDPQGFFVIDGNEIKLTDAGIAAVNDDQLNLTSLNITIQAEANGLTASDSADLSIARTDDEVTPPVDQGPSITVTAEAVTEESVSTDTVVANFSSSDPEGDAQSYALLNNDDGYFVLDGNQVKLTDAGVAAINNDDLNLSELNVSVEVTANGQTASDSDTAAVNRVDEGPSITVTAEAVTEESVDTNTVVANFSSSDPEGDAQTYALLNNGDGYFVLDGNQVKLTDVGVAAINNDDLNLSELNVSVEVTANGQTASDSDTAAVNRVDEGPSITVTAEAVTEESVDTNTVVANFSSSDPEGDAQTYALLNNGDGYFVIDGNQVKLTDVGVAAVNNDDLN</sequence>
<dbReference type="NCBIfam" id="NF033682">
    <property type="entry name" value="retention_LapA"/>
    <property type="match status" value="1"/>
</dbReference>